<organism evidence="2 3">
    <name type="scientific">Flavobacterium qiangtangense</name>
    <dbReference type="NCBI Taxonomy" id="1442595"/>
    <lineage>
        <taxon>Bacteria</taxon>
        <taxon>Pseudomonadati</taxon>
        <taxon>Bacteroidota</taxon>
        <taxon>Flavobacteriia</taxon>
        <taxon>Flavobacteriales</taxon>
        <taxon>Flavobacteriaceae</taxon>
        <taxon>Flavobacterium</taxon>
    </lineage>
</organism>
<protein>
    <submittedName>
        <fullName evidence="2">Cell division protein FtsQ/DivIB</fullName>
    </submittedName>
</protein>
<accession>A0ABW1PPB8</accession>
<evidence type="ECO:0000313" key="2">
    <source>
        <dbReference type="EMBL" id="MFC6096976.1"/>
    </source>
</evidence>
<dbReference type="Proteomes" id="UP001596287">
    <property type="component" value="Unassembled WGS sequence"/>
</dbReference>
<proteinExistence type="predicted"/>
<keyword evidence="2" id="KW-0132">Cell division</keyword>
<name>A0ABW1PPB8_9FLAO</name>
<keyword evidence="3" id="KW-1185">Reference proteome</keyword>
<keyword evidence="1" id="KW-0472">Membrane</keyword>
<evidence type="ECO:0000313" key="3">
    <source>
        <dbReference type="Proteomes" id="UP001596287"/>
    </source>
</evidence>
<dbReference type="RefSeq" id="WP_379791848.1">
    <property type="nucleotide sequence ID" value="NZ_JBHSQB010000007.1"/>
</dbReference>
<evidence type="ECO:0000256" key="1">
    <source>
        <dbReference type="SAM" id="Phobius"/>
    </source>
</evidence>
<feature type="transmembrane region" description="Helical" evidence="1">
    <location>
        <begin position="6"/>
        <end position="26"/>
    </location>
</feature>
<keyword evidence="1" id="KW-0812">Transmembrane</keyword>
<reference evidence="3" key="1">
    <citation type="journal article" date="2019" name="Int. J. Syst. Evol. Microbiol.">
        <title>The Global Catalogue of Microorganisms (GCM) 10K type strain sequencing project: providing services to taxonomists for standard genome sequencing and annotation.</title>
        <authorList>
            <consortium name="The Broad Institute Genomics Platform"/>
            <consortium name="The Broad Institute Genome Sequencing Center for Infectious Disease"/>
            <person name="Wu L."/>
            <person name="Ma J."/>
        </authorList>
    </citation>
    <scope>NUCLEOTIDE SEQUENCE [LARGE SCALE GENOMIC DNA]</scope>
    <source>
        <strain evidence="3">CCUG 49679</strain>
    </source>
</reference>
<dbReference type="GO" id="GO:0051301">
    <property type="term" value="P:cell division"/>
    <property type="evidence" value="ECO:0007669"/>
    <property type="project" value="UniProtKB-KW"/>
</dbReference>
<keyword evidence="1" id="KW-1133">Transmembrane helix</keyword>
<keyword evidence="2" id="KW-0131">Cell cycle</keyword>
<sequence length="241" mass="27938">MKKFNWINVKLIGMFALVIFLFSFTSKRNEERKLKKTIVEFVDENSPFITEEAVNKLLIENNSSVKNIQKDKVDLKELEQNLNNHNMIQKCEVFVTVDGVLKAVVKQKTPVARVFGSNGSFYVDYEGHKMPLSDNFTARVPIISGTINKKNSEDLTKVFRYIYEDDFLQKNIIGVEILPDGSLKMMNRNFNYVIDFGKTINVDKKFKNYKAFFQKAVQDSLINNYKTVNLKFTQQVVCTKN</sequence>
<dbReference type="EMBL" id="JBHSQB010000007">
    <property type="protein sequence ID" value="MFC6096976.1"/>
    <property type="molecule type" value="Genomic_DNA"/>
</dbReference>
<comment type="caution">
    <text evidence="2">The sequence shown here is derived from an EMBL/GenBank/DDBJ whole genome shotgun (WGS) entry which is preliminary data.</text>
</comment>
<gene>
    <name evidence="2" type="ORF">ACFPVY_10005</name>
</gene>